<dbReference type="RefSeq" id="WP_348267904.1">
    <property type="nucleotide sequence ID" value="NZ_CP121194.1"/>
</dbReference>
<sequence length="715" mass="78681">MSEMPVIERSSNESALDRVFSLLQTELTPYPGRFSLVARIVLACTSVMALVMVFRIPGAALGAYYPLLLSRDSPRATLKSAKMTAGICILGTTEVILGAMLFAASPFMHFLWVAANLFAVFYLISSLQVYDAALALGLLIANAIATWDQPMSADMKVKQTLFTLLSILIGCAISVAIEFLFARTHSADRILSAIELRLSVSQRLLHSYAEDCEIDPALAVEIHRYGMRGTGDLRDLLSHSSYEDDYKEHLAAVLALSNRLTELMDVLYRSPLPFTVADRGWCATIADNLSAINASLLQEESPVWIDLPVDATLSHPILVEIERTVDLITQSFSSDDRAVHSHLPEPGESRQPHLFAGDFFKNNAHLRFALRGGFSAMACYLVYMSVGWTGLNASIATCMLTALTNTGAARHKQLMRFAGVIIGACVLGFGIQALILPQVDSLFAFALVFASVITIGAWIGTSGPRIAYCGFQIILAYDLVNLNRFGISTSLVPARDVVLGIALGIAAMWLIFDHLWATSATDTVQSLFLSSLQRIGGLDERSTPGNQASTFQEFLKESRAINRDFDRLRALLDLSVFEPFPRTEEEIYIDRCVKTLMPQLRAFLLLKAGFLHHQSIAANEDQSDLALEVQHQVSATIDSIVQTVSEYGQRRASPDTEAERFLLSRIKREIDNPEVEFKDDKTMVLRLSLSLLNLVYSLRLSIPNASDGAPLSQAQ</sequence>
<feature type="transmembrane region" description="Helical" evidence="1">
    <location>
        <begin position="85"/>
        <end position="104"/>
    </location>
</feature>
<keyword evidence="1" id="KW-0812">Transmembrane</keyword>
<organism evidence="2">
    <name type="scientific">Edaphobacter paludis</name>
    <dbReference type="NCBI Taxonomy" id="3035702"/>
    <lineage>
        <taxon>Bacteria</taxon>
        <taxon>Pseudomonadati</taxon>
        <taxon>Acidobacteriota</taxon>
        <taxon>Terriglobia</taxon>
        <taxon>Terriglobales</taxon>
        <taxon>Acidobacteriaceae</taxon>
        <taxon>Edaphobacter</taxon>
    </lineage>
</organism>
<feature type="transmembrane region" description="Helical" evidence="1">
    <location>
        <begin position="380"/>
        <end position="402"/>
    </location>
</feature>
<feature type="transmembrane region" description="Helical" evidence="1">
    <location>
        <begin position="441"/>
        <end position="459"/>
    </location>
</feature>
<dbReference type="Pfam" id="PF04632">
    <property type="entry name" value="FUSC"/>
    <property type="match status" value="1"/>
</dbReference>
<feature type="transmembrane region" description="Helical" evidence="1">
    <location>
        <begin position="497"/>
        <end position="516"/>
    </location>
</feature>
<gene>
    <name evidence="2" type="ORF">P4G45_01360</name>
</gene>
<feature type="transmembrane region" description="Helical" evidence="1">
    <location>
        <begin position="161"/>
        <end position="182"/>
    </location>
</feature>
<proteinExistence type="predicted"/>
<keyword evidence="1" id="KW-1133">Transmembrane helix</keyword>
<protein>
    <submittedName>
        <fullName evidence="2">FUSC family protein</fullName>
    </submittedName>
</protein>
<evidence type="ECO:0000256" key="1">
    <source>
        <dbReference type="SAM" id="Phobius"/>
    </source>
</evidence>
<dbReference type="EMBL" id="CP121194">
    <property type="protein sequence ID" value="XBH10397.1"/>
    <property type="molecule type" value="Genomic_DNA"/>
</dbReference>
<accession>A0AAU7CZS3</accession>
<dbReference type="AlphaFoldDB" id="A0AAU7CZS3"/>
<feature type="transmembrane region" description="Helical" evidence="1">
    <location>
        <begin position="36"/>
        <end position="64"/>
    </location>
</feature>
<dbReference type="GO" id="GO:0005886">
    <property type="term" value="C:plasma membrane"/>
    <property type="evidence" value="ECO:0007669"/>
    <property type="project" value="InterPro"/>
</dbReference>
<name>A0AAU7CZS3_9BACT</name>
<feature type="transmembrane region" description="Helical" evidence="1">
    <location>
        <begin position="110"/>
        <end position="140"/>
    </location>
</feature>
<evidence type="ECO:0000313" key="2">
    <source>
        <dbReference type="EMBL" id="XBH10397.1"/>
    </source>
</evidence>
<dbReference type="GO" id="GO:0022857">
    <property type="term" value="F:transmembrane transporter activity"/>
    <property type="evidence" value="ECO:0007669"/>
    <property type="project" value="InterPro"/>
</dbReference>
<dbReference type="KEGG" id="epl:P4G45_01360"/>
<feature type="transmembrane region" description="Helical" evidence="1">
    <location>
        <begin position="414"/>
        <end position="435"/>
    </location>
</feature>
<dbReference type="InterPro" id="IPR006726">
    <property type="entry name" value="PHBA_efflux_AaeB/fusaric-R"/>
</dbReference>
<reference evidence="2" key="1">
    <citation type="submission" date="2023-03" db="EMBL/GenBank/DDBJ databases">
        <title>Edaphobacter sp.</title>
        <authorList>
            <person name="Huber K.J."/>
            <person name="Papendorf J."/>
            <person name="Pilke C."/>
            <person name="Bunk B."/>
            <person name="Sproeer C."/>
            <person name="Pester M."/>
        </authorList>
    </citation>
    <scope>NUCLEOTIDE SEQUENCE</scope>
    <source>
        <strain evidence="2">DSM 109919</strain>
    </source>
</reference>
<keyword evidence="1" id="KW-0472">Membrane</keyword>